<keyword evidence="5" id="KW-1185">Reference proteome</keyword>
<evidence type="ECO:0000256" key="2">
    <source>
        <dbReference type="ARBA" id="ARBA00022857"/>
    </source>
</evidence>
<keyword evidence="2" id="KW-0521">NADP</keyword>
<evidence type="ECO:0000313" key="4">
    <source>
        <dbReference type="EMBL" id="PRP78453.1"/>
    </source>
</evidence>
<gene>
    <name evidence="4" type="ORF">PROFUN_13686</name>
</gene>
<dbReference type="InterPro" id="IPR052178">
    <property type="entry name" value="Sec_Metab_Biosynth_SDR"/>
</dbReference>
<evidence type="ECO:0000256" key="3">
    <source>
        <dbReference type="ARBA" id="ARBA00023002"/>
    </source>
</evidence>
<comment type="similarity">
    <text evidence="1">Belongs to the short-chain dehydrogenases/reductases (SDR) family.</text>
</comment>
<dbReference type="InterPro" id="IPR036291">
    <property type="entry name" value="NAD(P)-bd_dom_sf"/>
</dbReference>
<dbReference type="InterPro" id="IPR002347">
    <property type="entry name" value="SDR_fam"/>
</dbReference>
<dbReference type="PANTHER" id="PTHR43618:SF8">
    <property type="entry name" value="7ALPHA-HYDROXYSTEROID DEHYDROGENASE"/>
    <property type="match status" value="1"/>
</dbReference>
<accession>A0A2P6N3E0</accession>
<dbReference type="Pfam" id="PF00106">
    <property type="entry name" value="adh_short"/>
    <property type="match status" value="1"/>
</dbReference>
<dbReference type="STRING" id="1890364.A0A2P6N3E0"/>
<reference evidence="4 5" key="1">
    <citation type="journal article" date="2018" name="Genome Biol. Evol.">
        <title>Multiple Roots of Fruiting Body Formation in Amoebozoa.</title>
        <authorList>
            <person name="Hillmann F."/>
            <person name="Forbes G."/>
            <person name="Novohradska S."/>
            <person name="Ferling I."/>
            <person name="Riege K."/>
            <person name="Groth M."/>
            <person name="Westermann M."/>
            <person name="Marz M."/>
            <person name="Spaller T."/>
            <person name="Winckler T."/>
            <person name="Schaap P."/>
            <person name="Glockner G."/>
        </authorList>
    </citation>
    <scope>NUCLEOTIDE SEQUENCE [LARGE SCALE GENOMIC DNA]</scope>
    <source>
        <strain evidence="4 5">Jena</strain>
    </source>
</reference>
<dbReference type="InParanoid" id="A0A2P6N3E0"/>
<dbReference type="AlphaFoldDB" id="A0A2P6N3E0"/>
<dbReference type="GO" id="GO:0016491">
    <property type="term" value="F:oxidoreductase activity"/>
    <property type="evidence" value="ECO:0007669"/>
    <property type="project" value="UniProtKB-KW"/>
</dbReference>
<organism evidence="4 5">
    <name type="scientific">Planoprotostelium fungivorum</name>
    <dbReference type="NCBI Taxonomy" id="1890364"/>
    <lineage>
        <taxon>Eukaryota</taxon>
        <taxon>Amoebozoa</taxon>
        <taxon>Evosea</taxon>
        <taxon>Variosea</taxon>
        <taxon>Cavosteliida</taxon>
        <taxon>Cavosteliaceae</taxon>
        <taxon>Planoprotostelium</taxon>
    </lineage>
</organism>
<dbReference type="EMBL" id="MDYQ01000222">
    <property type="protein sequence ID" value="PRP78453.1"/>
    <property type="molecule type" value="Genomic_DNA"/>
</dbReference>
<keyword evidence="3" id="KW-0560">Oxidoreductase</keyword>
<dbReference type="PRINTS" id="PR00081">
    <property type="entry name" value="GDHRDH"/>
</dbReference>
<dbReference type="Gene3D" id="3.40.50.720">
    <property type="entry name" value="NAD(P)-binding Rossmann-like Domain"/>
    <property type="match status" value="1"/>
</dbReference>
<evidence type="ECO:0000256" key="1">
    <source>
        <dbReference type="ARBA" id="ARBA00006484"/>
    </source>
</evidence>
<comment type="caution">
    <text evidence="4">The sequence shown here is derived from an EMBL/GenBank/DDBJ whole genome shotgun (WGS) entry which is preliminary data.</text>
</comment>
<dbReference type="OrthoDB" id="9876299at2759"/>
<proteinExistence type="inferred from homology"/>
<dbReference type="Proteomes" id="UP000241769">
    <property type="component" value="Unassembled WGS sequence"/>
</dbReference>
<evidence type="ECO:0000313" key="5">
    <source>
        <dbReference type="Proteomes" id="UP000241769"/>
    </source>
</evidence>
<protein>
    <submittedName>
        <fullName evidence="4">Uncharacterized protein</fullName>
    </submittedName>
</protein>
<sequence>MRSNSVANENQRGTFVLPYKQRIFNIVPNPANTEAYRNLKGSRRKTQIAGTAAEKSPKDRTILHGHSHSNMHPFIDALLQQQRAATPVLNVIIIGGSSGIGVSIVKRFAEAGHRVLSTYYSNMTGALDVHKAYPHAEYVFLDQGDLESIETFAHGGMQKVDVLVNNAALGSATVINYVNDKLQKSGGDIKTISTLRRKALEDEALMKVNSLGPLWITDVITPLLRGPATSETTPTQPVRNYSTIIYMGSVGGSTGVFPEYRASDLMSKAAVTYLSKHIAAEQVRSHVDVFCLAPGATMTEMFRKSTLETCSDPKLFTSMMPKQRLIETKELADATFVLSTEPWARIFHGAVLDASLGLGIRPGLQTENTMGRT</sequence>
<dbReference type="PANTHER" id="PTHR43618">
    <property type="entry name" value="7-ALPHA-HYDROXYSTEROID DEHYDROGENASE"/>
    <property type="match status" value="1"/>
</dbReference>
<dbReference type="SUPFAM" id="SSF51735">
    <property type="entry name" value="NAD(P)-binding Rossmann-fold domains"/>
    <property type="match status" value="1"/>
</dbReference>
<name>A0A2P6N3E0_9EUKA</name>